<reference evidence="3 5" key="3">
    <citation type="submission" date="2020-11" db="EMBL/GenBank/DDBJ databases">
        <title>Closed and high quality bacterial genomes of the OMM12 community.</title>
        <authorList>
            <person name="Marbouty M."/>
            <person name="Lamy-Besnier Q."/>
            <person name="Debarbieux L."/>
            <person name="Koszul R."/>
        </authorList>
    </citation>
    <scope>NUCLEOTIDE SEQUENCE [LARGE SCALE GENOMIC DNA]</scope>
    <source>
        <strain evidence="3 5">KB18</strain>
    </source>
</reference>
<gene>
    <name evidence="2" type="ORF">ADH66_13555</name>
    <name evidence="3" type="ORF">I5Q82_03895</name>
</gene>
<dbReference type="Pfam" id="PF07238">
    <property type="entry name" value="PilZ"/>
    <property type="match status" value="1"/>
</dbReference>
<reference evidence="4" key="2">
    <citation type="submission" date="2017-05" db="EMBL/GenBank/DDBJ databases">
        <title>Improved OligoMM genomes.</title>
        <authorList>
            <person name="Garzetti D."/>
        </authorList>
    </citation>
    <scope>NUCLEOTIDE SEQUENCE [LARGE SCALE GENOMIC DNA]</scope>
    <source>
        <strain evidence="4">KB18</strain>
    </source>
</reference>
<reference evidence="2" key="1">
    <citation type="journal article" date="2017" name="Genome Announc.">
        <title>High-Quality Whole-Genome Sequences of the Oligo-Mouse-Microbiota Bacterial Community.</title>
        <authorList>
            <person name="Garzetti D."/>
            <person name="Brugiroux S."/>
            <person name="Bunk B."/>
            <person name="Pukall R."/>
            <person name="McCoy K.D."/>
            <person name="Macpherson A.J."/>
            <person name="Stecher B."/>
        </authorList>
    </citation>
    <scope>NUCLEOTIDE SEQUENCE</scope>
    <source>
        <strain evidence="2">KB18</strain>
    </source>
</reference>
<evidence type="ECO:0000313" key="3">
    <source>
        <dbReference type="EMBL" id="QQR30850.1"/>
    </source>
</evidence>
<evidence type="ECO:0000259" key="1">
    <source>
        <dbReference type="Pfam" id="PF07238"/>
    </source>
</evidence>
<dbReference type="Proteomes" id="UP000196710">
    <property type="component" value="Chromosome"/>
</dbReference>
<name>A0A1Z2XT69_9FIRM</name>
<dbReference type="EMBL" id="CP065321">
    <property type="protein sequence ID" value="QQR30850.1"/>
    <property type="molecule type" value="Genomic_DNA"/>
</dbReference>
<dbReference type="Proteomes" id="UP000596035">
    <property type="component" value="Chromosome"/>
</dbReference>
<evidence type="ECO:0000313" key="4">
    <source>
        <dbReference type="Proteomes" id="UP000196710"/>
    </source>
</evidence>
<evidence type="ECO:0000313" key="5">
    <source>
        <dbReference type="Proteomes" id="UP000596035"/>
    </source>
</evidence>
<dbReference type="InterPro" id="IPR009875">
    <property type="entry name" value="PilZ_domain"/>
</dbReference>
<dbReference type="EMBL" id="CP021422">
    <property type="protein sequence ID" value="ASB41591.1"/>
    <property type="molecule type" value="Genomic_DNA"/>
</dbReference>
<organism evidence="3 5">
    <name type="scientific">Acutalibacter muris</name>
    <dbReference type="NCBI Taxonomy" id="1796620"/>
    <lineage>
        <taxon>Bacteria</taxon>
        <taxon>Bacillati</taxon>
        <taxon>Bacillota</taxon>
        <taxon>Clostridia</taxon>
        <taxon>Eubacteriales</taxon>
        <taxon>Acutalibacteraceae</taxon>
        <taxon>Acutalibacter</taxon>
    </lineage>
</organism>
<evidence type="ECO:0000313" key="2">
    <source>
        <dbReference type="EMBL" id="ASB41591.1"/>
    </source>
</evidence>
<dbReference type="KEGG" id="amur:ADH66_13555"/>
<feature type="domain" description="PilZ" evidence="1">
    <location>
        <begin position="98"/>
        <end position="198"/>
    </location>
</feature>
<dbReference type="RefSeq" id="WP_066539633.1">
    <property type="nucleotide sequence ID" value="NZ_CAJTCQ010000005.1"/>
</dbReference>
<dbReference type="AlphaFoldDB" id="A0A1Z2XT69"/>
<protein>
    <submittedName>
        <fullName evidence="3">PilZ domain-containing protein</fullName>
    </submittedName>
</protein>
<proteinExistence type="predicted"/>
<accession>A0A1Z2XT69</accession>
<keyword evidence="4" id="KW-1185">Reference proteome</keyword>
<dbReference type="GO" id="GO:0035438">
    <property type="term" value="F:cyclic-di-GMP binding"/>
    <property type="evidence" value="ECO:0007669"/>
    <property type="project" value="InterPro"/>
</dbReference>
<sequence>MLFFKKKEKAAKNATLCVLLDSNTSRVLARGYLEGPADGLNMQINVTEGDAMAVVSTDHVQIVPADEEMSPKLGHVIHYQGTRLVLEPLRELVGNTVRANLRMPVDFDTFIYPTDGTPGRWRARGNDLSCGGISFYTQGVFQVGDIIEIVVPITRGGPLLLGCELLRTNVMDDGSRFYAAKFTEVLNEQESMLREAVFNVQLKSIQRSRR</sequence>